<proteinExistence type="predicted"/>
<dbReference type="Proteomes" id="UP000887577">
    <property type="component" value="Unplaced"/>
</dbReference>
<keyword evidence="1" id="KW-1185">Reference proteome</keyword>
<organism evidence="1 2">
    <name type="scientific">Panagrolaimus superbus</name>
    <dbReference type="NCBI Taxonomy" id="310955"/>
    <lineage>
        <taxon>Eukaryota</taxon>
        <taxon>Metazoa</taxon>
        <taxon>Ecdysozoa</taxon>
        <taxon>Nematoda</taxon>
        <taxon>Chromadorea</taxon>
        <taxon>Rhabditida</taxon>
        <taxon>Tylenchina</taxon>
        <taxon>Panagrolaimomorpha</taxon>
        <taxon>Panagrolaimoidea</taxon>
        <taxon>Panagrolaimidae</taxon>
        <taxon>Panagrolaimus</taxon>
    </lineage>
</organism>
<evidence type="ECO:0000313" key="2">
    <source>
        <dbReference type="WBParaSite" id="PSU_v2.g14102.t1"/>
    </source>
</evidence>
<name>A0A914Y3T9_9BILA</name>
<accession>A0A914Y3T9</accession>
<dbReference type="AlphaFoldDB" id="A0A914Y3T9"/>
<reference evidence="2" key="1">
    <citation type="submission" date="2022-11" db="UniProtKB">
        <authorList>
            <consortium name="WormBaseParasite"/>
        </authorList>
    </citation>
    <scope>IDENTIFICATION</scope>
</reference>
<sequence>MAFYGANSVSSAPFASAPLNTTDFDASRNLFMANADPDYFINPLDDGDACNNNQTNNISLACNAAMNQSCVWQGFVEGCSVAAPSEYEVSF</sequence>
<protein>
    <submittedName>
        <fullName evidence="2">Uncharacterized protein</fullName>
    </submittedName>
</protein>
<evidence type="ECO:0000313" key="1">
    <source>
        <dbReference type="Proteomes" id="UP000887577"/>
    </source>
</evidence>
<dbReference type="WBParaSite" id="PSU_v2.g14102.t1">
    <property type="protein sequence ID" value="PSU_v2.g14102.t1"/>
    <property type="gene ID" value="PSU_v2.g14102"/>
</dbReference>